<dbReference type="GO" id="GO:0046872">
    <property type="term" value="F:metal ion binding"/>
    <property type="evidence" value="ECO:0007669"/>
    <property type="project" value="UniProtKB-KW"/>
</dbReference>
<evidence type="ECO:0000256" key="2">
    <source>
        <dbReference type="ARBA" id="ARBA00022621"/>
    </source>
</evidence>
<reference evidence="7" key="1">
    <citation type="submission" date="2019-01" db="EMBL/GenBank/DDBJ databases">
        <title>Gri0909 isolated from a small marine red alga.</title>
        <authorList>
            <person name="Kim J."/>
            <person name="Jeong S.E."/>
            <person name="Jeon C.O."/>
        </authorList>
    </citation>
    <scope>NUCLEOTIDE SEQUENCE [LARGE SCALE GENOMIC DNA]</scope>
    <source>
        <strain evidence="7">Gri0909</strain>
    </source>
</reference>
<dbReference type="NCBIfam" id="TIGR02481">
    <property type="entry name" value="hemeryth_dom"/>
    <property type="match status" value="1"/>
</dbReference>
<dbReference type="InterPro" id="IPR016131">
    <property type="entry name" value="Haemerythrin_Fe_BS"/>
</dbReference>
<dbReference type="Proteomes" id="UP000287447">
    <property type="component" value="Unassembled WGS sequence"/>
</dbReference>
<dbReference type="PANTHER" id="PTHR37164">
    <property type="entry name" value="BACTERIOHEMERYTHRIN"/>
    <property type="match status" value="1"/>
</dbReference>
<dbReference type="GO" id="GO:0005344">
    <property type="term" value="F:oxygen carrier activity"/>
    <property type="evidence" value="ECO:0007669"/>
    <property type="project" value="UniProtKB-KW"/>
</dbReference>
<keyword evidence="4" id="KW-0408">Iron</keyword>
<dbReference type="CDD" id="cd12107">
    <property type="entry name" value="Hemerythrin"/>
    <property type="match status" value="1"/>
</dbReference>
<keyword evidence="7" id="KW-1185">Reference proteome</keyword>
<evidence type="ECO:0000256" key="4">
    <source>
        <dbReference type="ARBA" id="ARBA00023004"/>
    </source>
</evidence>
<evidence type="ECO:0000259" key="5">
    <source>
        <dbReference type="Pfam" id="PF01814"/>
    </source>
</evidence>
<name>A0A3S2Y240_9PROT</name>
<dbReference type="AlphaFoldDB" id="A0A3S2Y240"/>
<dbReference type="InterPro" id="IPR012312">
    <property type="entry name" value="Hemerythrin-like"/>
</dbReference>
<dbReference type="OrthoDB" id="7305302at2"/>
<keyword evidence="2" id="KW-0561">Oxygen transport</keyword>
<dbReference type="Gene3D" id="1.20.120.50">
    <property type="entry name" value="Hemerythrin-like"/>
    <property type="match status" value="1"/>
</dbReference>
<accession>A0A3S2Y240</accession>
<dbReference type="NCBIfam" id="NF033749">
    <property type="entry name" value="bact_hemeryth"/>
    <property type="match status" value="1"/>
</dbReference>
<evidence type="ECO:0000313" key="7">
    <source>
        <dbReference type="Proteomes" id="UP000287447"/>
    </source>
</evidence>
<dbReference type="EMBL" id="SADE01000002">
    <property type="protein sequence ID" value="RVU35928.1"/>
    <property type="molecule type" value="Genomic_DNA"/>
</dbReference>
<dbReference type="InterPro" id="IPR050669">
    <property type="entry name" value="Hemerythrin"/>
</dbReference>
<proteinExistence type="inferred from homology"/>
<evidence type="ECO:0000256" key="1">
    <source>
        <dbReference type="ARBA" id="ARBA00010587"/>
    </source>
</evidence>
<dbReference type="SUPFAM" id="SSF47188">
    <property type="entry name" value="Hemerythrin-like"/>
    <property type="match status" value="1"/>
</dbReference>
<sequence>MVDGIWKPIIWKDEMSVGVAQLDDDHKGLISILNRLGEALHDDGDTRAALTLGFRALSQFMRVHFAREEHAMRAADYPGLAGHHPQHVDFIEEMTDMAARFEAGSDGDLLEDLVLYLRDWLINHIMVEDMAYKPFLSGNSDAHRAARDFSAANR</sequence>
<protein>
    <recommendedName>
        <fullName evidence="5">Hemerythrin-like domain-containing protein</fullName>
    </recommendedName>
</protein>
<keyword evidence="3" id="KW-0479">Metal-binding</keyword>
<organism evidence="6 7">
    <name type="scientific">Hwanghaeella grinnelliae</name>
    <dbReference type="NCBI Taxonomy" id="2500179"/>
    <lineage>
        <taxon>Bacteria</taxon>
        <taxon>Pseudomonadati</taxon>
        <taxon>Pseudomonadota</taxon>
        <taxon>Alphaproteobacteria</taxon>
        <taxon>Rhodospirillales</taxon>
        <taxon>Rhodospirillaceae</taxon>
        <taxon>Hwanghaeella</taxon>
    </lineage>
</organism>
<dbReference type="RefSeq" id="WP_127765405.1">
    <property type="nucleotide sequence ID" value="NZ_SADE01000002.1"/>
</dbReference>
<evidence type="ECO:0000256" key="3">
    <source>
        <dbReference type="ARBA" id="ARBA00022723"/>
    </source>
</evidence>
<gene>
    <name evidence="6" type="ORF">EOI86_11790</name>
</gene>
<dbReference type="InterPro" id="IPR035938">
    <property type="entry name" value="Hemerythrin-like_sf"/>
</dbReference>
<evidence type="ECO:0000313" key="6">
    <source>
        <dbReference type="EMBL" id="RVU35928.1"/>
    </source>
</evidence>
<comment type="similarity">
    <text evidence="1">Belongs to the hemerythrin family.</text>
</comment>
<dbReference type="PANTHER" id="PTHR37164:SF1">
    <property type="entry name" value="BACTERIOHEMERYTHRIN"/>
    <property type="match status" value="1"/>
</dbReference>
<dbReference type="PROSITE" id="PS00550">
    <property type="entry name" value="HEMERYTHRINS"/>
    <property type="match status" value="1"/>
</dbReference>
<feature type="domain" description="Hemerythrin-like" evidence="5">
    <location>
        <begin position="18"/>
        <end position="136"/>
    </location>
</feature>
<comment type="caution">
    <text evidence="6">The sequence shown here is derived from an EMBL/GenBank/DDBJ whole genome shotgun (WGS) entry which is preliminary data.</text>
</comment>
<dbReference type="Pfam" id="PF01814">
    <property type="entry name" value="Hemerythrin"/>
    <property type="match status" value="1"/>
</dbReference>
<dbReference type="InterPro" id="IPR012827">
    <property type="entry name" value="Hemerythrin_metal-bd"/>
</dbReference>
<keyword evidence="2" id="KW-0813">Transport</keyword>